<dbReference type="SUPFAM" id="SSF89796">
    <property type="entry name" value="CoA-transferase family III (CaiB/BaiF)"/>
    <property type="match status" value="1"/>
</dbReference>
<dbReference type="Gene3D" id="3.30.1540.10">
    <property type="entry name" value="formyl-coa transferase, domain 3"/>
    <property type="match status" value="1"/>
</dbReference>
<dbReference type="InterPro" id="IPR023606">
    <property type="entry name" value="CoA-Trfase_III_dom_1_sf"/>
</dbReference>
<evidence type="ECO:0000313" key="3">
    <source>
        <dbReference type="EMBL" id="MEU3787930.1"/>
    </source>
</evidence>
<feature type="region of interest" description="Disordered" evidence="2">
    <location>
        <begin position="371"/>
        <end position="398"/>
    </location>
</feature>
<evidence type="ECO:0000256" key="1">
    <source>
        <dbReference type="ARBA" id="ARBA00022679"/>
    </source>
</evidence>
<dbReference type="RefSeq" id="WP_334573966.1">
    <property type="nucleotide sequence ID" value="NZ_JBEZVE010000060.1"/>
</dbReference>
<reference evidence="3 4" key="1">
    <citation type="submission" date="2024-06" db="EMBL/GenBank/DDBJ databases">
        <title>The Natural Products Discovery Center: Release of the First 8490 Sequenced Strains for Exploring Actinobacteria Biosynthetic Diversity.</title>
        <authorList>
            <person name="Kalkreuter E."/>
            <person name="Kautsar S.A."/>
            <person name="Yang D."/>
            <person name="Bader C.D."/>
            <person name="Teijaro C.N."/>
            <person name="Fluegel L."/>
            <person name="Davis C.M."/>
            <person name="Simpson J.R."/>
            <person name="Lauterbach L."/>
            <person name="Steele A.D."/>
            <person name="Gui C."/>
            <person name="Meng S."/>
            <person name="Li G."/>
            <person name="Viehrig K."/>
            <person name="Ye F."/>
            <person name="Su P."/>
            <person name="Kiefer A.F."/>
            <person name="Nichols A."/>
            <person name="Cepeda A.J."/>
            <person name="Yan W."/>
            <person name="Fan B."/>
            <person name="Jiang Y."/>
            <person name="Adhikari A."/>
            <person name="Zheng C.-J."/>
            <person name="Schuster L."/>
            <person name="Cowan T.M."/>
            <person name="Smanski M.J."/>
            <person name="Chevrette M.G."/>
            <person name="De Carvalho L.P.S."/>
            <person name="Shen B."/>
        </authorList>
    </citation>
    <scope>NUCLEOTIDE SEQUENCE [LARGE SCALE GENOMIC DNA]</scope>
    <source>
        <strain evidence="3 4">NPDC033843</strain>
    </source>
</reference>
<dbReference type="InterPro" id="IPR044855">
    <property type="entry name" value="CoA-Trfase_III_dom3_sf"/>
</dbReference>
<evidence type="ECO:0000256" key="2">
    <source>
        <dbReference type="SAM" id="MobiDB-lite"/>
    </source>
</evidence>
<proteinExistence type="predicted"/>
<feature type="compositionally biased region" description="Basic and acidic residues" evidence="2">
    <location>
        <begin position="379"/>
        <end position="389"/>
    </location>
</feature>
<protein>
    <submittedName>
        <fullName evidence="3">CoA transferase</fullName>
        <ecNumber evidence="3">2.8.3.-</ecNumber>
    </submittedName>
</protein>
<dbReference type="Proteomes" id="UP001550739">
    <property type="component" value="Unassembled WGS sequence"/>
</dbReference>
<gene>
    <name evidence="3" type="ORF">AB0E89_46790</name>
</gene>
<dbReference type="EC" id="2.8.3.-" evidence="3"/>
<dbReference type="GO" id="GO:0016740">
    <property type="term" value="F:transferase activity"/>
    <property type="evidence" value="ECO:0007669"/>
    <property type="project" value="UniProtKB-KW"/>
</dbReference>
<name>A0ABV2ZZB5_9ACTN</name>
<accession>A0ABV2ZZB5</accession>
<evidence type="ECO:0000313" key="4">
    <source>
        <dbReference type="Proteomes" id="UP001550739"/>
    </source>
</evidence>
<organism evidence="3 4">
    <name type="scientific">Streptomyces sp. 900129855</name>
    <dbReference type="NCBI Taxonomy" id="3155129"/>
    <lineage>
        <taxon>Bacteria</taxon>
        <taxon>Bacillati</taxon>
        <taxon>Actinomycetota</taxon>
        <taxon>Actinomycetes</taxon>
        <taxon>Kitasatosporales</taxon>
        <taxon>Streptomycetaceae</taxon>
        <taxon>Streptomyces</taxon>
    </lineage>
</organism>
<sequence>MSDNSSHSTAPHRPLDGYRVLDFTQNVAGPLAGQVLADLGAEVIKVEAPSGEAARRITSTQPGLEHLAPYFLPFNRGKKSVAVDLRTDEGRQQVLALADTADVILEAFRPGVMDRLGLGAQAVQERNPRCVYASLSAFSGEGEEGRRPGIDMLVQAESGLLTGLRDAEGSPVVIRSTIVDAASGHVLAQAVLAALLGRERHGRADVVKVALYDVACSLQANSLSLQLNADGVPDAGTPTDGRSPFATAPSGVYRAGDGQFIVVAAYVPKHWQQLTELLERPELAEDPRFTDQAVRSRHNAELTEVLNEAFARRGAQAWVELFRKAGLMATRVHTWQETAHSAAFTEGRLAVTVTDGDRTEQVVRTPARYAGFPPAADRPTPRLGEHNDELLPQTAATA</sequence>
<keyword evidence="1 3" id="KW-0808">Transferase</keyword>
<dbReference type="InterPro" id="IPR050483">
    <property type="entry name" value="CoA-transferase_III_domain"/>
</dbReference>
<keyword evidence="4" id="KW-1185">Reference proteome</keyword>
<dbReference type="PANTHER" id="PTHR48207:SF4">
    <property type="entry name" value="BLL6097 PROTEIN"/>
    <property type="match status" value="1"/>
</dbReference>
<dbReference type="Gene3D" id="3.40.50.10540">
    <property type="entry name" value="Crotonobetainyl-coa:carnitine coa-transferase, domain 1"/>
    <property type="match status" value="1"/>
</dbReference>
<dbReference type="EMBL" id="JBEZVE010000060">
    <property type="protein sequence ID" value="MEU3787930.1"/>
    <property type="molecule type" value="Genomic_DNA"/>
</dbReference>
<dbReference type="PANTHER" id="PTHR48207">
    <property type="entry name" value="SUCCINATE--HYDROXYMETHYLGLUTARATE COA-TRANSFERASE"/>
    <property type="match status" value="1"/>
</dbReference>
<dbReference type="InterPro" id="IPR003673">
    <property type="entry name" value="CoA-Trfase_fam_III"/>
</dbReference>
<dbReference type="Pfam" id="PF02515">
    <property type="entry name" value="CoA_transf_3"/>
    <property type="match status" value="1"/>
</dbReference>
<comment type="caution">
    <text evidence="3">The sequence shown here is derived from an EMBL/GenBank/DDBJ whole genome shotgun (WGS) entry which is preliminary data.</text>
</comment>